<organism evidence="1 2">
    <name type="scientific">Portunus trituberculatus</name>
    <name type="common">Swimming crab</name>
    <name type="synonym">Neptunus trituberculatus</name>
    <dbReference type="NCBI Taxonomy" id="210409"/>
    <lineage>
        <taxon>Eukaryota</taxon>
        <taxon>Metazoa</taxon>
        <taxon>Ecdysozoa</taxon>
        <taxon>Arthropoda</taxon>
        <taxon>Crustacea</taxon>
        <taxon>Multicrustacea</taxon>
        <taxon>Malacostraca</taxon>
        <taxon>Eumalacostraca</taxon>
        <taxon>Eucarida</taxon>
        <taxon>Decapoda</taxon>
        <taxon>Pleocyemata</taxon>
        <taxon>Brachyura</taxon>
        <taxon>Eubrachyura</taxon>
        <taxon>Portunoidea</taxon>
        <taxon>Portunidae</taxon>
        <taxon>Portuninae</taxon>
        <taxon>Portunus</taxon>
    </lineage>
</organism>
<dbReference type="AlphaFoldDB" id="A0A5B7IXK4"/>
<gene>
    <name evidence="1" type="ORF">E2C01_079656</name>
</gene>
<protein>
    <submittedName>
        <fullName evidence="1">Uncharacterized protein</fullName>
    </submittedName>
</protein>
<accession>A0A5B7IXK4</accession>
<keyword evidence="2" id="KW-1185">Reference proteome</keyword>
<dbReference type="Proteomes" id="UP000324222">
    <property type="component" value="Unassembled WGS sequence"/>
</dbReference>
<reference evidence="1 2" key="1">
    <citation type="submission" date="2019-05" db="EMBL/GenBank/DDBJ databases">
        <title>Another draft genome of Portunus trituberculatus and its Hox gene families provides insights of decapod evolution.</title>
        <authorList>
            <person name="Jeong J.-H."/>
            <person name="Song I."/>
            <person name="Kim S."/>
            <person name="Choi T."/>
            <person name="Kim D."/>
            <person name="Ryu S."/>
            <person name="Kim W."/>
        </authorList>
    </citation>
    <scope>NUCLEOTIDE SEQUENCE [LARGE SCALE GENOMIC DNA]</scope>
    <source>
        <tissue evidence="1">Muscle</tissue>
    </source>
</reference>
<sequence>MRSVTNDGIVANVITRFTVMPLDPQQSFILPFPFTLKPWYCMGCFMSLEEYYHEIDNPAQLLHSIRLLPFSLNP</sequence>
<proteinExistence type="predicted"/>
<evidence type="ECO:0000313" key="2">
    <source>
        <dbReference type="Proteomes" id="UP000324222"/>
    </source>
</evidence>
<dbReference type="EMBL" id="VSRR010066768">
    <property type="protein sequence ID" value="MPC84904.1"/>
    <property type="molecule type" value="Genomic_DNA"/>
</dbReference>
<evidence type="ECO:0000313" key="1">
    <source>
        <dbReference type="EMBL" id="MPC84904.1"/>
    </source>
</evidence>
<comment type="caution">
    <text evidence="1">The sequence shown here is derived from an EMBL/GenBank/DDBJ whole genome shotgun (WGS) entry which is preliminary data.</text>
</comment>
<name>A0A5B7IXK4_PORTR</name>